<dbReference type="InterPro" id="IPR029058">
    <property type="entry name" value="AB_hydrolase_fold"/>
</dbReference>
<feature type="domain" description="Serine aminopeptidase S33" evidence="1">
    <location>
        <begin position="330"/>
        <end position="423"/>
    </location>
</feature>
<dbReference type="PROSITE" id="PS51257">
    <property type="entry name" value="PROKAR_LIPOPROTEIN"/>
    <property type="match status" value="1"/>
</dbReference>
<protein>
    <submittedName>
        <fullName evidence="2">Alpha/beta hydrolase family protein</fullName>
    </submittedName>
</protein>
<accession>A0A2S9XBQ8</accession>
<reference evidence="2 3" key="1">
    <citation type="submission" date="2018-03" db="EMBL/GenBank/DDBJ databases">
        <title>Draft Genome Sequences of the Obligatory Marine Myxobacteria Enhygromyxa salina SWB005.</title>
        <authorList>
            <person name="Poehlein A."/>
            <person name="Moghaddam J.A."/>
            <person name="Harms H."/>
            <person name="Alanjari M."/>
            <person name="Koenig G.M."/>
            <person name="Daniel R."/>
            <person name="Schaeberle T.F."/>
        </authorList>
    </citation>
    <scope>NUCLEOTIDE SEQUENCE [LARGE SCALE GENOMIC DNA]</scope>
    <source>
        <strain evidence="2 3">SWB005</strain>
    </source>
</reference>
<dbReference type="Proteomes" id="UP000237968">
    <property type="component" value="Unassembled WGS sequence"/>
</dbReference>
<gene>
    <name evidence="2" type="ORF">ENSA5_65840</name>
</gene>
<organism evidence="2 3">
    <name type="scientific">Enhygromyxa salina</name>
    <dbReference type="NCBI Taxonomy" id="215803"/>
    <lineage>
        <taxon>Bacteria</taxon>
        <taxon>Pseudomonadati</taxon>
        <taxon>Myxococcota</taxon>
        <taxon>Polyangia</taxon>
        <taxon>Nannocystales</taxon>
        <taxon>Nannocystaceae</taxon>
        <taxon>Enhygromyxa</taxon>
    </lineage>
</organism>
<name>A0A2S9XBQ8_9BACT</name>
<dbReference type="Pfam" id="PF12146">
    <property type="entry name" value="Hydrolase_4"/>
    <property type="match status" value="1"/>
</dbReference>
<dbReference type="Gene3D" id="3.40.50.1820">
    <property type="entry name" value="alpha/beta hydrolase"/>
    <property type="match status" value="1"/>
</dbReference>
<keyword evidence="3" id="KW-1185">Reference proteome</keyword>
<dbReference type="GO" id="GO:0052689">
    <property type="term" value="F:carboxylic ester hydrolase activity"/>
    <property type="evidence" value="ECO:0007669"/>
    <property type="project" value="TreeGrafter"/>
</dbReference>
<dbReference type="PANTHER" id="PTHR43265">
    <property type="entry name" value="ESTERASE ESTD"/>
    <property type="match status" value="1"/>
</dbReference>
<dbReference type="InterPro" id="IPR053145">
    <property type="entry name" value="AB_hydrolase_Est10"/>
</dbReference>
<evidence type="ECO:0000313" key="2">
    <source>
        <dbReference type="EMBL" id="PRP90288.1"/>
    </source>
</evidence>
<comment type="caution">
    <text evidence="2">The sequence shown here is derived from an EMBL/GenBank/DDBJ whole genome shotgun (WGS) entry which is preliminary data.</text>
</comment>
<dbReference type="AlphaFoldDB" id="A0A2S9XBQ8"/>
<dbReference type="PANTHER" id="PTHR43265:SF1">
    <property type="entry name" value="ESTERASE ESTD"/>
    <property type="match status" value="1"/>
</dbReference>
<evidence type="ECO:0000259" key="1">
    <source>
        <dbReference type="Pfam" id="PF12146"/>
    </source>
</evidence>
<sequence length="564" mass="61491">MRQVWPVVAALSLCGCLQAPPSGTETVEPEVEASAEGEVVSPARALEGLYEVGEVRGFSFTQLGEQIGRSFGRYEGTVEHAGQTVHRFSTRVELLPPGGQPLRFASEVLLDERGDLVAGWERSMAAELRFAVTKSEALLEIEADAGLPNIERAEFGYEPGTAFMGYMSTIHEELMLALRPLAAGENEWRLISISAGRADPWSAKVKKQGNTVVLDTSLGEEIWLDEGRITRIEVPDDELVVTGIAHPQWPDWEVSGPSALAYKPPADASFTIREVELPGQQDEPSLRGEILVPDAAVHGPGPYPGVVFLAGSVSADRYGFAGPPAVDIGYHETTDALANAGFVVIRYDERGVGESEDAPPSWVGQRTDARRAFRTLLVQPEVDPDRILAVGHAEGGWRALSLAAERPREVIGVGLLATLGRSYRELFADQPDILKALETGKDLPEQLQPMADWYGEILVEDPEALVFRARVPMWIAQGGKDFETDPVKDLAALTAATRKYKRKAEVARFPELDHHFKHEPGTSNHTSYLVERPVDGEFLDALVAWAKKVSKKPAKKPARKSSGG</sequence>
<evidence type="ECO:0000313" key="3">
    <source>
        <dbReference type="Proteomes" id="UP000237968"/>
    </source>
</evidence>
<dbReference type="RefSeq" id="WP_106395736.1">
    <property type="nucleotide sequence ID" value="NZ_PVNK01000286.1"/>
</dbReference>
<dbReference type="InterPro" id="IPR022742">
    <property type="entry name" value="Hydrolase_4"/>
</dbReference>
<dbReference type="SUPFAM" id="SSF53474">
    <property type="entry name" value="alpha/beta-Hydrolases"/>
    <property type="match status" value="1"/>
</dbReference>
<dbReference type="EMBL" id="PVNK01000286">
    <property type="protein sequence ID" value="PRP90288.1"/>
    <property type="molecule type" value="Genomic_DNA"/>
</dbReference>
<proteinExistence type="predicted"/>
<keyword evidence="2" id="KW-0378">Hydrolase</keyword>